<dbReference type="RefSeq" id="WP_141990313.1">
    <property type="nucleotide sequence ID" value="NZ_VFRA01000001.1"/>
</dbReference>
<comment type="caution">
    <text evidence="1">The sequence shown here is derived from an EMBL/GenBank/DDBJ whole genome shotgun (WGS) entry which is preliminary data.</text>
</comment>
<protein>
    <submittedName>
        <fullName evidence="1">Uncharacterized protein</fullName>
    </submittedName>
</protein>
<keyword evidence="2" id="KW-1185">Reference proteome</keyword>
<dbReference type="EMBL" id="VFRA01000001">
    <property type="protein sequence ID" value="TQO19882.1"/>
    <property type="molecule type" value="Genomic_DNA"/>
</dbReference>
<name>A0A8H2PUN5_9MICO</name>
<evidence type="ECO:0000313" key="1">
    <source>
        <dbReference type="EMBL" id="TQO19882.1"/>
    </source>
</evidence>
<evidence type="ECO:0000313" key="2">
    <source>
        <dbReference type="Proteomes" id="UP000316560"/>
    </source>
</evidence>
<accession>A0A8H2PUN5</accession>
<sequence length="195" mass="21726">MTVDSAQTPDGRLRKALSDLIAAVDPTLATRLDQDPEAFLDLIDLTRKSGEELAQLLKSAVSSARSAGLSWERIGQRLGMSRQAAQQRFGATLDRADAEASSERRRLHPVTAFDEMEALATAGVQGWHSIGYGMYFHDLIRSHEQWEHLRVAAFGPTKRSLEADGWKRIGTMWFPWAYYARATGIPIEIDGEPSR</sequence>
<gene>
    <name evidence="1" type="ORF">FB472_1482</name>
</gene>
<organism evidence="1 2">
    <name type="scientific">Rhodoglobus vestalii</name>
    <dbReference type="NCBI Taxonomy" id="193384"/>
    <lineage>
        <taxon>Bacteria</taxon>
        <taxon>Bacillati</taxon>
        <taxon>Actinomycetota</taxon>
        <taxon>Actinomycetes</taxon>
        <taxon>Micrococcales</taxon>
        <taxon>Microbacteriaceae</taxon>
        <taxon>Rhodoglobus</taxon>
    </lineage>
</organism>
<proteinExistence type="predicted"/>
<dbReference type="OrthoDB" id="3579809at2"/>
<dbReference type="Proteomes" id="UP000316560">
    <property type="component" value="Unassembled WGS sequence"/>
</dbReference>
<dbReference type="AlphaFoldDB" id="A0A8H2PUN5"/>
<reference evidence="1 2" key="1">
    <citation type="submission" date="2019-06" db="EMBL/GenBank/DDBJ databases">
        <title>Sequencing the genomes of 1000 actinobacteria strains.</title>
        <authorList>
            <person name="Klenk H.-P."/>
        </authorList>
    </citation>
    <scope>NUCLEOTIDE SEQUENCE [LARGE SCALE GENOMIC DNA]</scope>
    <source>
        <strain evidence="1 2">DSM 21947</strain>
    </source>
</reference>